<proteinExistence type="predicted"/>
<reference evidence="2" key="1">
    <citation type="journal article" date="2022" name="Mol. Ecol. Resour.">
        <title>The genomes of chicory, endive, great burdock and yacon provide insights into Asteraceae palaeo-polyploidization history and plant inulin production.</title>
        <authorList>
            <person name="Fan W."/>
            <person name="Wang S."/>
            <person name="Wang H."/>
            <person name="Wang A."/>
            <person name="Jiang F."/>
            <person name="Liu H."/>
            <person name="Zhao H."/>
            <person name="Xu D."/>
            <person name="Zhang Y."/>
        </authorList>
    </citation>
    <scope>NUCLEOTIDE SEQUENCE [LARGE SCALE GENOMIC DNA]</scope>
    <source>
        <strain evidence="2">cv. Yunnan</strain>
    </source>
</reference>
<gene>
    <name evidence="1" type="ORF">L1987_44044</name>
</gene>
<protein>
    <submittedName>
        <fullName evidence="1">Uncharacterized protein</fullName>
    </submittedName>
</protein>
<dbReference type="EMBL" id="CM042031">
    <property type="protein sequence ID" value="KAI3784936.1"/>
    <property type="molecule type" value="Genomic_DNA"/>
</dbReference>
<evidence type="ECO:0000313" key="2">
    <source>
        <dbReference type="Proteomes" id="UP001056120"/>
    </source>
</evidence>
<name>A0ACB9GPC4_9ASTR</name>
<reference evidence="1 2" key="2">
    <citation type="journal article" date="2022" name="Mol. Ecol. Resour.">
        <title>The genomes of chicory, endive, great burdock and yacon provide insights into Asteraceae paleo-polyploidization history and plant inulin production.</title>
        <authorList>
            <person name="Fan W."/>
            <person name="Wang S."/>
            <person name="Wang H."/>
            <person name="Wang A."/>
            <person name="Jiang F."/>
            <person name="Liu H."/>
            <person name="Zhao H."/>
            <person name="Xu D."/>
            <person name="Zhang Y."/>
        </authorList>
    </citation>
    <scope>NUCLEOTIDE SEQUENCE [LARGE SCALE GENOMIC DNA]</scope>
    <source>
        <strain evidence="2">cv. Yunnan</strain>
        <tissue evidence="1">Leaves</tissue>
    </source>
</reference>
<dbReference type="Proteomes" id="UP001056120">
    <property type="component" value="Linkage Group LG14"/>
</dbReference>
<keyword evidence="2" id="KW-1185">Reference proteome</keyword>
<accession>A0ACB9GPC4</accession>
<organism evidence="1 2">
    <name type="scientific">Smallanthus sonchifolius</name>
    <dbReference type="NCBI Taxonomy" id="185202"/>
    <lineage>
        <taxon>Eukaryota</taxon>
        <taxon>Viridiplantae</taxon>
        <taxon>Streptophyta</taxon>
        <taxon>Embryophyta</taxon>
        <taxon>Tracheophyta</taxon>
        <taxon>Spermatophyta</taxon>
        <taxon>Magnoliopsida</taxon>
        <taxon>eudicotyledons</taxon>
        <taxon>Gunneridae</taxon>
        <taxon>Pentapetalae</taxon>
        <taxon>asterids</taxon>
        <taxon>campanulids</taxon>
        <taxon>Asterales</taxon>
        <taxon>Asteraceae</taxon>
        <taxon>Asteroideae</taxon>
        <taxon>Heliantheae alliance</taxon>
        <taxon>Millerieae</taxon>
        <taxon>Smallanthus</taxon>
    </lineage>
</organism>
<sequence length="92" mass="10716">METARSDAGSFAQTEINWDKLDKTKFYVVGGGIFSGLTVVLYPISVVKTRLQVATKDCREECICCYQRITENRRRTRVIQRFWHCHHRSNSC</sequence>
<evidence type="ECO:0000313" key="1">
    <source>
        <dbReference type="EMBL" id="KAI3784936.1"/>
    </source>
</evidence>
<comment type="caution">
    <text evidence="1">The sequence shown here is derived from an EMBL/GenBank/DDBJ whole genome shotgun (WGS) entry which is preliminary data.</text>
</comment>